<feature type="region of interest" description="Disordered" evidence="1">
    <location>
        <begin position="789"/>
        <end position="825"/>
    </location>
</feature>
<feature type="domain" description="SEC7" evidence="2">
    <location>
        <begin position="606"/>
        <end position="798"/>
    </location>
</feature>
<dbReference type="GeneID" id="18909233"/>
<dbReference type="InterPro" id="IPR001849">
    <property type="entry name" value="PH_domain"/>
</dbReference>
<feature type="region of interest" description="Disordered" evidence="1">
    <location>
        <begin position="848"/>
        <end position="868"/>
    </location>
</feature>
<dbReference type="SUPFAM" id="SSF48425">
    <property type="entry name" value="Sec7 domain"/>
    <property type="match status" value="1"/>
</dbReference>
<dbReference type="SUPFAM" id="SSF50729">
    <property type="entry name" value="PH domain-like"/>
    <property type="match status" value="1"/>
</dbReference>
<dbReference type="STRING" id="650164.K5W5B0"/>
<accession>K5W5B0</accession>
<dbReference type="PANTHER" id="PTHR10663">
    <property type="entry name" value="GUANYL-NUCLEOTIDE EXCHANGE FACTOR"/>
    <property type="match status" value="1"/>
</dbReference>
<feature type="compositionally biased region" description="Low complexity" evidence="1">
    <location>
        <begin position="209"/>
        <end position="228"/>
    </location>
</feature>
<evidence type="ECO:0000313" key="4">
    <source>
        <dbReference type="Proteomes" id="UP000008370"/>
    </source>
</evidence>
<feature type="compositionally biased region" description="Low complexity" evidence="1">
    <location>
        <begin position="433"/>
        <end position="444"/>
    </location>
</feature>
<dbReference type="InterPro" id="IPR023394">
    <property type="entry name" value="Sec7_C_sf"/>
</dbReference>
<dbReference type="InParanoid" id="K5W5B0"/>
<dbReference type="Gene3D" id="1.10.1000.11">
    <property type="entry name" value="Arf Nucleotide-binding Site Opener,domain 2"/>
    <property type="match status" value="1"/>
</dbReference>
<feature type="compositionally biased region" description="Basic residues" evidence="1">
    <location>
        <begin position="549"/>
        <end position="560"/>
    </location>
</feature>
<name>K5W5B0_PHACS</name>
<feature type="region of interest" description="Disordered" evidence="1">
    <location>
        <begin position="1343"/>
        <end position="1400"/>
    </location>
</feature>
<protein>
    <recommendedName>
        <fullName evidence="2">SEC7 domain-containing protein</fullName>
    </recommendedName>
</protein>
<feature type="region of interest" description="Disordered" evidence="1">
    <location>
        <begin position="304"/>
        <end position="452"/>
    </location>
</feature>
<organism evidence="3 4">
    <name type="scientific">Phanerochaete carnosa (strain HHB-10118-sp)</name>
    <name type="common">White-rot fungus</name>
    <name type="synonym">Peniophora carnosa</name>
    <dbReference type="NCBI Taxonomy" id="650164"/>
    <lineage>
        <taxon>Eukaryota</taxon>
        <taxon>Fungi</taxon>
        <taxon>Dikarya</taxon>
        <taxon>Basidiomycota</taxon>
        <taxon>Agaricomycotina</taxon>
        <taxon>Agaricomycetes</taxon>
        <taxon>Polyporales</taxon>
        <taxon>Phanerochaetaceae</taxon>
        <taxon>Phanerochaete</taxon>
    </lineage>
</organism>
<dbReference type="GO" id="GO:0005085">
    <property type="term" value="F:guanyl-nucleotide exchange factor activity"/>
    <property type="evidence" value="ECO:0007669"/>
    <property type="project" value="InterPro"/>
</dbReference>
<dbReference type="InterPro" id="IPR041681">
    <property type="entry name" value="PH_9"/>
</dbReference>
<dbReference type="InterPro" id="IPR000904">
    <property type="entry name" value="Sec7_dom"/>
</dbReference>
<feature type="compositionally biased region" description="Low complexity" evidence="1">
    <location>
        <begin position="513"/>
        <end position="524"/>
    </location>
</feature>
<dbReference type="OrthoDB" id="2157641at2759"/>
<feature type="region of interest" description="Disordered" evidence="1">
    <location>
        <begin position="1"/>
        <end position="35"/>
    </location>
</feature>
<feature type="compositionally biased region" description="Acidic residues" evidence="1">
    <location>
        <begin position="359"/>
        <end position="369"/>
    </location>
</feature>
<evidence type="ECO:0000259" key="2">
    <source>
        <dbReference type="PROSITE" id="PS50190"/>
    </source>
</evidence>
<dbReference type="Proteomes" id="UP000008370">
    <property type="component" value="Unassembled WGS sequence"/>
</dbReference>
<feature type="region of interest" description="Disordered" evidence="1">
    <location>
        <begin position="75"/>
        <end position="267"/>
    </location>
</feature>
<dbReference type="PANTHER" id="PTHR10663:SF373">
    <property type="entry name" value="PH AND SEC7 DOMAIN-CONTAINING PROTEIN C11E3.11C"/>
    <property type="match status" value="1"/>
</dbReference>
<proteinExistence type="predicted"/>
<dbReference type="RefSeq" id="XP_007396988.1">
    <property type="nucleotide sequence ID" value="XM_007396926.1"/>
</dbReference>
<dbReference type="FunCoup" id="K5W5B0">
    <property type="interactions" value="25"/>
</dbReference>
<dbReference type="PROSITE" id="PS50190">
    <property type="entry name" value="SEC7"/>
    <property type="match status" value="1"/>
</dbReference>
<sequence length="1400" mass="151627">MRWAERGPSPRSPVPPSSFPAGLKPVGPQDVHGLANRRVSRTDLDFEQALRAEGTVILTETLDVDTLGVLDTSDASFSSLSPFSSPEPPPKTPLIGVQPASPTIVPPTPSPSSLAAPLPSRDSSSSYSSREIFYDAQEDTDLQTKRRSMYRSPGTASSPDLATLLRKSKGKEAGSSRASTSADSPSPTPKRLAPTDSSDSSFSRERQRSATAGSSTSAYTSPPGTPSSKLKLRVGTGGVPGTDWVLTSPRSMTSMKDGGISKSNKSSVRAKTTAFLGKMLGASSTRERSVSALPRAGGSDPYAVSPVFDAFPPPVPPIPPFPQTQKEPAKSFESDVFSSPSSSLDLHNKPLPDISPDLNDTDSDTEIEDATDHSMSMVVVKPRARTPSPTGTVTHDTVKSSGIVPTRSKRRSMSVSDVDLKRIMASSSTSTILPQPSLSSHPSQGSGGSDWNSIMTDFKGELLQLDPISTALLDLKDPSTPARKRLSVRSQSDHVLPTSSQNGDRPQPKHAATEPTPTGPPTLTVKQPSLERINSGPLRARSGSASSPGHRRVSGIRHGPRSPVRNAVTSLTYIPSSARDENRLRVQHRSTASSSEPSLVPLRDVRDPKRNFSSLSATSQQDLATNDLVITKFAANLSPKKNEETGNMKARGEELAARCWAEDEEFMAKDKIAEWLGGQSSINRIALRYWMDNFDFTGLRLDNAFRRLCGKLFLKAETQQVDRILEQFARRYWECNPTSIFGSASVVHAVTYSLLLLNTDLHVAELTSRMSRQQFVRNTLGTIQLQIQPGSSSDLANDDWSSVRAGSDISDGGIPTGRSIKRSNSMNSWSSVTREAFISNLSSKAASSGQLTSASTDTSGTQPQTPINESVVSVVSVRDGKSSDPATPAITYDRKWEGEMEDLLKEIYNSVKTQQILQPTGSIAMARSSTSSLSPHVSALRGIGLRGQQNNLKRGSIRGLQSILSTQGIYSPYIASNPADGRASPAPSFATSNEGLHASTASFLIPTLGFASNLTQTIIREAQEDDAHSVRSDHSTSTEVSISDEELALLGPPWAKEGMLCRKQYWECIGKRAKSKSWLDVFVVIQKGELSMFVFGDHSLGSANVVGGGNWLENAQPVGAVLLAHSLAHALPSPGYNRQRPHCMVLTLANGGVYFFQAGTEELVNEWVQTCNYWAARTSKEPLTGGVSNMEYGWNRVLDQDTSDAVSTKSGRSGRSKYSKKDLVATVRGDKSPWSDRIVINDWKPPMAPSVPSTHDEETQMDALQKHVAALKDDLVQHNELRTPMMNLYPPRSSNAAKALANWEKRSQWILTEIVKYESYIDSLRAAMNLRLKKRGEKALERALAAGPSDDDRLSRTKGKWKGHPGEETIEESEEPPPSAKGDSTIRSHSHRRETADIGR</sequence>
<dbReference type="KEGG" id="pco:PHACADRAFT_162677"/>
<feature type="compositionally biased region" description="Low complexity" evidence="1">
    <location>
        <begin position="111"/>
        <end position="130"/>
    </location>
</feature>
<gene>
    <name evidence="3" type="ORF">PHACADRAFT_162677</name>
</gene>
<feature type="compositionally biased region" description="Low complexity" evidence="1">
    <location>
        <begin position="334"/>
        <end position="345"/>
    </location>
</feature>
<evidence type="ECO:0000256" key="1">
    <source>
        <dbReference type="SAM" id="MobiDB-lite"/>
    </source>
</evidence>
<dbReference type="InterPro" id="IPR011993">
    <property type="entry name" value="PH-like_dom_sf"/>
</dbReference>
<dbReference type="SMART" id="SM00233">
    <property type="entry name" value="PH"/>
    <property type="match status" value="1"/>
</dbReference>
<keyword evidence="4" id="KW-1185">Reference proteome</keyword>
<dbReference type="HOGENOM" id="CLU_002952_0_0_1"/>
<dbReference type="Gene3D" id="2.30.29.30">
    <property type="entry name" value="Pleckstrin-homology domain (PH domain)/Phosphotyrosine-binding domain (PTB)"/>
    <property type="match status" value="1"/>
</dbReference>
<reference evidence="3 4" key="1">
    <citation type="journal article" date="2012" name="BMC Genomics">
        <title>Comparative genomics of the white-rot fungi, Phanerochaete carnosa and P. chrysosporium, to elucidate the genetic basis of the distinct wood types they colonize.</title>
        <authorList>
            <person name="Suzuki H."/>
            <person name="MacDonald J."/>
            <person name="Syed K."/>
            <person name="Salamov A."/>
            <person name="Hori C."/>
            <person name="Aerts A."/>
            <person name="Henrissat B."/>
            <person name="Wiebenga A."/>
            <person name="vanKuyk P.A."/>
            <person name="Barry K."/>
            <person name="Lindquist E."/>
            <person name="LaButti K."/>
            <person name="Lapidus A."/>
            <person name="Lucas S."/>
            <person name="Coutinho P."/>
            <person name="Gong Y."/>
            <person name="Samejima M."/>
            <person name="Mahadevan R."/>
            <person name="Abou-Zaid M."/>
            <person name="de Vries R.P."/>
            <person name="Igarashi K."/>
            <person name="Yadav J.S."/>
            <person name="Grigoriev I.V."/>
            <person name="Master E.R."/>
        </authorList>
    </citation>
    <scope>NUCLEOTIDE SEQUENCE [LARGE SCALE GENOMIC DNA]</scope>
    <source>
        <strain evidence="3 4">HHB-10118-sp</strain>
    </source>
</reference>
<dbReference type="InterPro" id="IPR035999">
    <property type="entry name" value="Sec7_dom_sf"/>
</dbReference>
<dbReference type="GO" id="GO:0032012">
    <property type="term" value="P:regulation of ARF protein signal transduction"/>
    <property type="evidence" value="ECO:0007669"/>
    <property type="project" value="InterPro"/>
</dbReference>
<evidence type="ECO:0000313" key="3">
    <source>
        <dbReference type="EMBL" id="EKM54290.1"/>
    </source>
</evidence>
<dbReference type="EMBL" id="JH930473">
    <property type="protein sequence ID" value="EKM54290.1"/>
    <property type="molecule type" value="Genomic_DNA"/>
</dbReference>
<feature type="region of interest" description="Disordered" evidence="1">
    <location>
        <begin position="482"/>
        <end position="605"/>
    </location>
</feature>
<feature type="compositionally biased region" description="Low complexity" evidence="1">
    <location>
        <begin position="175"/>
        <end position="185"/>
    </location>
</feature>
<dbReference type="Pfam" id="PF01369">
    <property type="entry name" value="Sec7"/>
    <property type="match status" value="1"/>
</dbReference>
<dbReference type="Pfam" id="PF15410">
    <property type="entry name" value="PH_9"/>
    <property type="match status" value="1"/>
</dbReference>
<dbReference type="SMART" id="SM00222">
    <property type="entry name" value="Sec7"/>
    <property type="match status" value="1"/>
</dbReference>
<feature type="compositionally biased region" description="Pro residues" evidence="1">
    <location>
        <begin position="311"/>
        <end position="322"/>
    </location>
</feature>